<sequence length="134" mass="15199">MVGNRGDEPETASTVRGVGPEHRRGNIRRVVSHQDAECRAGFDGERQPERFGLSRWPSSPVKHGVRHQLAGHEKDAVRQLILAAESPTQELFLKELPRLGHGLSRVREMDRSHFRLDTVRQDSEELSGLPSRRH</sequence>
<evidence type="ECO:0000313" key="3">
    <source>
        <dbReference type="Proteomes" id="UP000498740"/>
    </source>
</evidence>
<evidence type="ECO:0000256" key="1">
    <source>
        <dbReference type="SAM" id="MobiDB-lite"/>
    </source>
</evidence>
<dbReference type="Proteomes" id="UP000498740">
    <property type="component" value="Unassembled WGS sequence"/>
</dbReference>
<accession>A0A7J0CIN0</accession>
<protein>
    <submittedName>
        <fullName evidence="2">Uncharacterized protein</fullName>
    </submittedName>
</protein>
<organism evidence="2 3">
    <name type="scientific">Streptomyces microflavus</name>
    <name type="common">Streptomyces lipmanii</name>
    <dbReference type="NCBI Taxonomy" id="1919"/>
    <lineage>
        <taxon>Bacteria</taxon>
        <taxon>Bacillati</taxon>
        <taxon>Actinomycetota</taxon>
        <taxon>Actinomycetes</taxon>
        <taxon>Kitasatosporales</taxon>
        <taxon>Streptomycetaceae</taxon>
        <taxon>Streptomyces</taxon>
    </lineage>
</organism>
<dbReference type="AlphaFoldDB" id="A0A7J0CIN0"/>
<proteinExistence type="predicted"/>
<reference evidence="2 3" key="1">
    <citation type="submission" date="2020-05" db="EMBL/GenBank/DDBJ databases">
        <title>Whole genome shotgun sequence of Streptomyces microflavus NBRC 13062.</title>
        <authorList>
            <person name="Komaki H."/>
            <person name="Tamura T."/>
        </authorList>
    </citation>
    <scope>NUCLEOTIDE SEQUENCE [LARGE SCALE GENOMIC DNA]</scope>
    <source>
        <strain evidence="2 3">NBRC 13062</strain>
    </source>
</reference>
<evidence type="ECO:0000313" key="2">
    <source>
        <dbReference type="EMBL" id="GFN02128.1"/>
    </source>
</evidence>
<dbReference type="EMBL" id="BLWD01000001">
    <property type="protein sequence ID" value="GFN02128.1"/>
    <property type="molecule type" value="Genomic_DNA"/>
</dbReference>
<comment type="caution">
    <text evidence="2">The sequence shown here is derived from an EMBL/GenBank/DDBJ whole genome shotgun (WGS) entry which is preliminary data.</text>
</comment>
<gene>
    <name evidence="2" type="ORF">Smic_06840</name>
</gene>
<feature type="region of interest" description="Disordered" evidence="1">
    <location>
        <begin position="1"/>
        <end position="62"/>
    </location>
</feature>
<feature type="compositionally biased region" description="Basic and acidic residues" evidence="1">
    <location>
        <begin position="32"/>
        <end position="49"/>
    </location>
</feature>
<name>A0A7J0CIN0_STRMI</name>